<sequence>MLKKITLTTSAVAFGALLAVNLPDLRRYLRIRAM</sequence>
<dbReference type="InterPro" id="IPR054188">
    <property type="entry name" value="DUF6893"/>
</dbReference>
<gene>
    <name evidence="1" type="ORF">SAMN05216223_11232</name>
</gene>
<evidence type="ECO:0000313" key="1">
    <source>
        <dbReference type="EMBL" id="SEG80449.1"/>
    </source>
</evidence>
<evidence type="ECO:0000313" key="2">
    <source>
        <dbReference type="Proteomes" id="UP000236754"/>
    </source>
</evidence>
<name>A0A1H6D4Z9_9ACTN</name>
<protein>
    <submittedName>
        <fullName evidence="1">Uncharacterized protein</fullName>
    </submittedName>
</protein>
<dbReference type="Pfam" id="PF21833">
    <property type="entry name" value="DUF6893"/>
    <property type="match status" value="1"/>
</dbReference>
<dbReference type="AlphaFoldDB" id="A0A1H6D4Z9"/>
<organism evidence="1 2">
    <name type="scientific">Actinacidiphila yanglinensis</name>
    <dbReference type="NCBI Taxonomy" id="310779"/>
    <lineage>
        <taxon>Bacteria</taxon>
        <taxon>Bacillati</taxon>
        <taxon>Actinomycetota</taxon>
        <taxon>Actinomycetes</taxon>
        <taxon>Kitasatosporales</taxon>
        <taxon>Streptomycetaceae</taxon>
        <taxon>Actinacidiphila</taxon>
    </lineage>
</organism>
<proteinExistence type="predicted"/>
<dbReference type="RefSeq" id="WP_407642888.1">
    <property type="nucleotide sequence ID" value="NZ_FNVU01000012.1"/>
</dbReference>
<reference evidence="1 2" key="1">
    <citation type="submission" date="2016-10" db="EMBL/GenBank/DDBJ databases">
        <authorList>
            <person name="de Groot N.N."/>
        </authorList>
    </citation>
    <scope>NUCLEOTIDE SEQUENCE [LARGE SCALE GENOMIC DNA]</scope>
    <source>
        <strain evidence="1 2">CGMCC 4.2023</strain>
    </source>
</reference>
<dbReference type="Proteomes" id="UP000236754">
    <property type="component" value="Unassembled WGS sequence"/>
</dbReference>
<accession>A0A1H6D4Z9</accession>
<dbReference type="EMBL" id="FNVU01000012">
    <property type="protein sequence ID" value="SEG80449.1"/>
    <property type="molecule type" value="Genomic_DNA"/>
</dbReference>
<keyword evidence="2" id="KW-1185">Reference proteome</keyword>